<name>A0A9D3YY45_DREPO</name>
<keyword evidence="2" id="KW-1185">Reference proteome</keyword>
<comment type="caution">
    <text evidence="1">The sequence shown here is derived from an EMBL/GenBank/DDBJ whole genome shotgun (WGS) entry which is preliminary data.</text>
</comment>
<protein>
    <submittedName>
        <fullName evidence="1">Uncharacterized protein</fullName>
    </submittedName>
</protein>
<sequence length="156" mass="16542">MAKCEYSCPPNCQLCTSTRSCSQCTDGCSMFDARGTCFSCKANYSNTNKRCECIIDLCASSPCKTCANTTFYPNGNACCPYSGNRKHALCTSETQCTHGCEDGYYGAGCEVECTSKDPICTACIGETKMTVTCTQCKSGSYSGTNGMCSPCFTACG</sequence>
<proteinExistence type="predicted"/>
<reference evidence="1" key="1">
    <citation type="journal article" date="2019" name="bioRxiv">
        <title>The Genome of the Zebra Mussel, Dreissena polymorpha: A Resource for Invasive Species Research.</title>
        <authorList>
            <person name="McCartney M.A."/>
            <person name="Auch B."/>
            <person name="Kono T."/>
            <person name="Mallez S."/>
            <person name="Zhang Y."/>
            <person name="Obille A."/>
            <person name="Becker A."/>
            <person name="Abrahante J.E."/>
            <person name="Garbe J."/>
            <person name="Badalamenti J.P."/>
            <person name="Herman A."/>
            <person name="Mangelson H."/>
            <person name="Liachko I."/>
            <person name="Sullivan S."/>
            <person name="Sone E.D."/>
            <person name="Koren S."/>
            <person name="Silverstein K.A.T."/>
            <person name="Beckman K.B."/>
            <person name="Gohl D.M."/>
        </authorList>
    </citation>
    <scope>NUCLEOTIDE SEQUENCE</scope>
    <source>
        <strain evidence="1">Duluth1</strain>
        <tissue evidence="1">Whole animal</tissue>
    </source>
</reference>
<organism evidence="1 2">
    <name type="scientific">Dreissena polymorpha</name>
    <name type="common">Zebra mussel</name>
    <name type="synonym">Mytilus polymorpha</name>
    <dbReference type="NCBI Taxonomy" id="45954"/>
    <lineage>
        <taxon>Eukaryota</taxon>
        <taxon>Metazoa</taxon>
        <taxon>Spiralia</taxon>
        <taxon>Lophotrochozoa</taxon>
        <taxon>Mollusca</taxon>
        <taxon>Bivalvia</taxon>
        <taxon>Autobranchia</taxon>
        <taxon>Heteroconchia</taxon>
        <taxon>Euheterodonta</taxon>
        <taxon>Imparidentia</taxon>
        <taxon>Neoheterodontei</taxon>
        <taxon>Myida</taxon>
        <taxon>Dreissenoidea</taxon>
        <taxon>Dreissenidae</taxon>
        <taxon>Dreissena</taxon>
    </lineage>
</organism>
<dbReference type="AlphaFoldDB" id="A0A9D3YY45"/>
<evidence type="ECO:0000313" key="2">
    <source>
        <dbReference type="Proteomes" id="UP000828390"/>
    </source>
</evidence>
<dbReference type="Proteomes" id="UP000828390">
    <property type="component" value="Unassembled WGS sequence"/>
</dbReference>
<gene>
    <name evidence="1" type="ORF">DPMN_068941</name>
</gene>
<reference evidence="1" key="2">
    <citation type="submission" date="2020-11" db="EMBL/GenBank/DDBJ databases">
        <authorList>
            <person name="McCartney M.A."/>
            <person name="Auch B."/>
            <person name="Kono T."/>
            <person name="Mallez S."/>
            <person name="Becker A."/>
            <person name="Gohl D.M."/>
            <person name="Silverstein K.A.T."/>
            <person name="Koren S."/>
            <person name="Bechman K.B."/>
            <person name="Herman A."/>
            <person name="Abrahante J.E."/>
            <person name="Garbe J."/>
        </authorList>
    </citation>
    <scope>NUCLEOTIDE SEQUENCE</scope>
    <source>
        <strain evidence="1">Duluth1</strain>
        <tissue evidence="1">Whole animal</tissue>
    </source>
</reference>
<accession>A0A9D3YY45</accession>
<dbReference type="EMBL" id="JAIWYP010000014">
    <property type="protein sequence ID" value="KAH3709478.1"/>
    <property type="molecule type" value="Genomic_DNA"/>
</dbReference>
<evidence type="ECO:0000313" key="1">
    <source>
        <dbReference type="EMBL" id="KAH3709478.1"/>
    </source>
</evidence>